<sequence length="198" mass="21905">FTGSNDGKSLLREQVEVLRSLTSLTQDDSDVIAKDACLALVNISADEAGARALLSATQSDDNKQNNVVAVMMKFVMDAESSLADPACMVLSNLTRPSANIERVIELVQSCGFTLDQVVTVFTKQGHNKKGANLHYLGPVFSNLSQSITFRKYLMDKERCVIQRLLPFTEYEASHVRRGGIVGTLRNCCFDIECHDWLQ</sequence>
<gene>
    <name evidence="2" type="ORF">L9F63_020055</name>
</gene>
<reference evidence="2" key="1">
    <citation type="journal article" date="2023" name="IScience">
        <title>Live-bearing cockroach genome reveals convergent evolutionary mechanisms linked to viviparity in insects and beyond.</title>
        <authorList>
            <person name="Fouks B."/>
            <person name="Harrison M.C."/>
            <person name="Mikhailova A.A."/>
            <person name="Marchal E."/>
            <person name="English S."/>
            <person name="Carruthers M."/>
            <person name="Jennings E.C."/>
            <person name="Chiamaka E.L."/>
            <person name="Frigard R.A."/>
            <person name="Pippel M."/>
            <person name="Attardo G.M."/>
            <person name="Benoit J.B."/>
            <person name="Bornberg-Bauer E."/>
            <person name="Tobe S.S."/>
        </authorList>
    </citation>
    <scope>NUCLEOTIDE SEQUENCE</scope>
    <source>
        <strain evidence="2">Stay&amp;Tobe</strain>
    </source>
</reference>
<dbReference type="InterPro" id="IPR039717">
    <property type="entry name" value="Hgh1"/>
</dbReference>
<name>A0AAD7ZUF1_DIPPU</name>
<dbReference type="InterPro" id="IPR007205">
    <property type="entry name" value="Protein_HGH1_N"/>
</dbReference>
<accession>A0AAD7ZUF1</accession>
<dbReference type="Pfam" id="PF04063">
    <property type="entry name" value="DUF383"/>
    <property type="match status" value="1"/>
</dbReference>
<protein>
    <recommendedName>
        <fullName evidence="1">Protein HGH1 N-terminal domain-containing protein</fullName>
    </recommendedName>
</protein>
<dbReference type="EMBL" id="JASPKZ010007175">
    <property type="protein sequence ID" value="KAJ9586292.1"/>
    <property type="molecule type" value="Genomic_DNA"/>
</dbReference>
<dbReference type="PANTHER" id="PTHR13387:SF9">
    <property type="entry name" value="PROTEIN HGH1 HOMOLOG"/>
    <property type="match status" value="1"/>
</dbReference>
<reference evidence="2" key="2">
    <citation type="submission" date="2023-05" db="EMBL/GenBank/DDBJ databases">
        <authorList>
            <person name="Fouks B."/>
        </authorList>
    </citation>
    <scope>NUCLEOTIDE SEQUENCE</scope>
    <source>
        <strain evidence="2">Stay&amp;Tobe</strain>
        <tissue evidence="2">Testes</tissue>
    </source>
</reference>
<dbReference type="PANTHER" id="PTHR13387">
    <property type="entry name" value="PROTEIN HGH1 HOMOLOG"/>
    <property type="match status" value="1"/>
</dbReference>
<keyword evidence="3" id="KW-1185">Reference proteome</keyword>
<evidence type="ECO:0000313" key="3">
    <source>
        <dbReference type="Proteomes" id="UP001233999"/>
    </source>
</evidence>
<dbReference type="InterPro" id="IPR016024">
    <property type="entry name" value="ARM-type_fold"/>
</dbReference>
<evidence type="ECO:0000313" key="2">
    <source>
        <dbReference type="EMBL" id="KAJ9586292.1"/>
    </source>
</evidence>
<organism evidence="2 3">
    <name type="scientific">Diploptera punctata</name>
    <name type="common">Pacific beetle cockroach</name>
    <dbReference type="NCBI Taxonomy" id="6984"/>
    <lineage>
        <taxon>Eukaryota</taxon>
        <taxon>Metazoa</taxon>
        <taxon>Ecdysozoa</taxon>
        <taxon>Arthropoda</taxon>
        <taxon>Hexapoda</taxon>
        <taxon>Insecta</taxon>
        <taxon>Pterygota</taxon>
        <taxon>Neoptera</taxon>
        <taxon>Polyneoptera</taxon>
        <taxon>Dictyoptera</taxon>
        <taxon>Blattodea</taxon>
        <taxon>Blaberoidea</taxon>
        <taxon>Blaberidae</taxon>
        <taxon>Diplopterinae</taxon>
        <taxon>Diploptera</taxon>
    </lineage>
</organism>
<proteinExistence type="predicted"/>
<dbReference type="InterPro" id="IPR011989">
    <property type="entry name" value="ARM-like"/>
</dbReference>
<feature type="non-terminal residue" evidence="2">
    <location>
        <position position="198"/>
    </location>
</feature>
<dbReference type="Proteomes" id="UP001233999">
    <property type="component" value="Unassembled WGS sequence"/>
</dbReference>
<feature type="domain" description="Protein HGH1 N-terminal" evidence="1">
    <location>
        <begin position="75"/>
        <end position="197"/>
    </location>
</feature>
<comment type="caution">
    <text evidence="2">The sequence shown here is derived from an EMBL/GenBank/DDBJ whole genome shotgun (WGS) entry which is preliminary data.</text>
</comment>
<dbReference type="AlphaFoldDB" id="A0AAD7ZUF1"/>
<evidence type="ECO:0000259" key="1">
    <source>
        <dbReference type="Pfam" id="PF04063"/>
    </source>
</evidence>
<dbReference type="Gene3D" id="1.25.10.10">
    <property type="entry name" value="Leucine-rich Repeat Variant"/>
    <property type="match status" value="1"/>
</dbReference>
<dbReference type="SUPFAM" id="SSF48371">
    <property type="entry name" value="ARM repeat"/>
    <property type="match status" value="1"/>
</dbReference>